<sequence length="61" mass="5930">MKKLFAFALVAGMMSLAACSEKKAETTAVDSAATAVDTTVAVDTAAADSAAVDTAAAPAAH</sequence>
<keyword evidence="3" id="KW-1185">Reference proteome</keyword>
<dbReference type="EMBL" id="JASHIF010000011">
    <property type="protein sequence ID" value="MDI9860555.1"/>
    <property type="molecule type" value="Genomic_DNA"/>
</dbReference>
<protein>
    <recommendedName>
        <fullName evidence="4">Lipoprotein</fullName>
    </recommendedName>
</protein>
<accession>A0ABT6YAG5</accession>
<evidence type="ECO:0000313" key="3">
    <source>
        <dbReference type="Proteomes" id="UP001236507"/>
    </source>
</evidence>
<dbReference type="RefSeq" id="WP_095160125.1">
    <property type="nucleotide sequence ID" value="NZ_JASHIF010000011.1"/>
</dbReference>
<name>A0ABT6YAG5_9BACT</name>
<gene>
    <name evidence="2" type="ORF">QM524_15175</name>
</gene>
<keyword evidence="1" id="KW-0732">Signal</keyword>
<organism evidence="2 3">
    <name type="scientific">Flectobacillus roseus</name>
    <dbReference type="NCBI Taxonomy" id="502259"/>
    <lineage>
        <taxon>Bacteria</taxon>
        <taxon>Pseudomonadati</taxon>
        <taxon>Bacteroidota</taxon>
        <taxon>Cytophagia</taxon>
        <taxon>Cytophagales</taxon>
        <taxon>Flectobacillaceae</taxon>
        <taxon>Flectobacillus</taxon>
    </lineage>
</organism>
<evidence type="ECO:0000256" key="1">
    <source>
        <dbReference type="SAM" id="SignalP"/>
    </source>
</evidence>
<dbReference type="Proteomes" id="UP001236507">
    <property type="component" value="Unassembled WGS sequence"/>
</dbReference>
<dbReference type="PROSITE" id="PS51257">
    <property type="entry name" value="PROKAR_LIPOPROTEIN"/>
    <property type="match status" value="1"/>
</dbReference>
<feature type="chain" id="PRO_5046548462" description="Lipoprotein" evidence="1">
    <location>
        <begin position="25"/>
        <end position="61"/>
    </location>
</feature>
<feature type="signal peptide" evidence="1">
    <location>
        <begin position="1"/>
        <end position="24"/>
    </location>
</feature>
<evidence type="ECO:0008006" key="4">
    <source>
        <dbReference type="Google" id="ProtNLM"/>
    </source>
</evidence>
<evidence type="ECO:0000313" key="2">
    <source>
        <dbReference type="EMBL" id="MDI9860555.1"/>
    </source>
</evidence>
<proteinExistence type="predicted"/>
<reference evidence="2 3" key="1">
    <citation type="submission" date="2023-05" db="EMBL/GenBank/DDBJ databases">
        <title>Novel species of genus Flectobacillus isolated from stream in China.</title>
        <authorList>
            <person name="Lu H."/>
        </authorList>
    </citation>
    <scope>NUCLEOTIDE SEQUENCE [LARGE SCALE GENOMIC DNA]</scope>
    <source>
        <strain evidence="2 3">KCTC 42575</strain>
    </source>
</reference>
<comment type="caution">
    <text evidence="2">The sequence shown here is derived from an EMBL/GenBank/DDBJ whole genome shotgun (WGS) entry which is preliminary data.</text>
</comment>